<dbReference type="SUPFAM" id="SSF53720">
    <property type="entry name" value="ALDH-like"/>
    <property type="match status" value="1"/>
</dbReference>
<dbReference type="FunFam" id="3.40.309.10:FF:000012">
    <property type="entry name" value="Betaine aldehyde dehydrogenase"/>
    <property type="match status" value="1"/>
</dbReference>
<dbReference type="PROSITE" id="PS00687">
    <property type="entry name" value="ALDEHYDE_DEHYDR_GLU"/>
    <property type="match status" value="1"/>
</dbReference>
<evidence type="ECO:0000313" key="7">
    <source>
        <dbReference type="EMBL" id="BBZ39423.1"/>
    </source>
</evidence>
<dbReference type="AlphaFoldDB" id="A0A1X1THN6"/>
<dbReference type="OrthoDB" id="6882680at2"/>
<dbReference type="GO" id="GO:0036243">
    <property type="term" value="F:succinate-semialdehyde dehydrogenase (NADP+) activity"/>
    <property type="evidence" value="ECO:0007669"/>
    <property type="project" value="UniProtKB-EC"/>
</dbReference>
<dbReference type="InterPro" id="IPR016161">
    <property type="entry name" value="Ald_DH/histidinol_DH"/>
</dbReference>
<dbReference type="Proteomes" id="UP000467385">
    <property type="component" value="Chromosome"/>
</dbReference>
<protein>
    <recommendedName>
        <fullName evidence="4">Putative succinate-semialdehyde dehydrogenase [NADP(+)] 2</fullName>
        <ecNumber evidence="3">1.2.1.79</ecNumber>
    </recommendedName>
</protein>
<evidence type="ECO:0000256" key="3">
    <source>
        <dbReference type="ARBA" id="ARBA00039122"/>
    </source>
</evidence>
<evidence type="ECO:0000256" key="4">
    <source>
        <dbReference type="ARBA" id="ARBA00039663"/>
    </source>
</evidence>
<organism evidence="7 8">
    <name type="scientific">Mycobacterium conspicuum</name>
    <dbReference type="NCBI Taxonomy" id="44010"/>
    <lineage>
        <taxon>Bacteria</taxon>
        <taxon>Bacillati</taxon>
        <taxon>Actinomycetota</taxon>
        <taxon>Actinomycetes</taxon>
        <taxon>Mycobacteriales</taxon>
        <taxon>Mycobacteriaceae</taxon>
        <taxon>Mycobacterium</taxon>
    </lineage>
</organism>
<comment type="similarity">
    <text evidence="1 6">Belongs to the aldehyde dehydrogenase family.</text>
</comment>
<dbReference type="STRING" id="44010.AWC00_07970"/>
<name>A0A1X1THN6_9MYCO</name>
<dbReference type="InterPro" id="IPR016163">
    <property type="entry name" value="Ald_DH_C"/>
</dbReference>
<evidence type="ECO:0000256" key="6">
    <source>
        <dbReference type="RuleBase" id="RU003345"/>
    </source>
</evidence>
<keyword evidence="2 6" id="KW-0560">Oxidoreductase</keyword>
<accession>A0A1X1THN6</accession>
<dbReference type="Pfam" id="PF00171">
    <property type="entry name" value="Aldedh"/>
    <property type="match status" value="1"/>
</dbReference>
<sequence length="482" mass="51584">MSNAIDTDPAVEGRSSGIVPVFNPSTEEQIAEVPDSDQAAVDAAVARARETFESGVWRKLPHQQRAEILFRANAIIKERLDELAAAESKDNGMNATAAQQIIKVANDMLLYYAGWVGKIHGESSNVVTDGLLGHYDNFHNFTQLEPIGVAGLIIPWNGPFFVAMLKAAPALAAGCSCVLKPAEETPLTALMMEQIFREAGVPEGVFNVITGYGETTGAALAAHPDVDKISFTGSTEVGKLIVQAAAGNLKRLTLELGGKSPLIMFDDANLDKAIMNAGLGLLVGSGQNCSCTSRIYVQRPIYDQVVEGLAAFAKMLPMGGSEDPVSVLGPLISEKQRQRVEGIVAEGVSKGAEVITGGKRMDRKGYFYEATIMTNTTPDMRLIREEIFGPVGSVIPFDDEDEVLAAANDTEYGLAGAIWTENVGRAHRVANELRAGQVWVNCALGADPAMPICGHKQSGWGGERGKKGIEEYFNTKAVYICH</sequence>
<evidence type="ECO:0000256" key="5">
    <source>
        <dbReference type="ARBA" id="ARBA00048559"/>
    </source>
</evidence>
<dbReference type="InterPro" id="IPR016162">
    <property type="entry name" value="Ald_DH_N"/>
</dbReference>
<dbReference type="InterPro" id="IPR015590">
    <property type="entry name" value="Aldehyde_DH_dom"/>
</dbReference>
<evidence type="ECO:0000256" key="1">
    <source>
        <dbReference type="ARBA" id="ARBA00009986"/>
    </source>
</evidence>
<dbReference type="InterPro" id="IPR029510">
    <property type="entry name" value="Ald_DH_CS_GLU"/>
</dbReference>
<evidence type="ECO:0000313" key="8">
    <source>
        <dbReference type="Proteomes" id="UP000467385"/>
    </source>
</evidence>
<comment type="catalytic activity">
    <reaction evidence="5">
        <text>succinate semialdehyde + NADP(+) + H2O = succinate + NADPH + 2 H(+)</text>
        <dbReference type="Rhea" id="RHEA:13213"/>
        <dbReference type="ChEBI" id="CHEBI:15377"/>
        <dbReference type="ChEBI" id="CHEBI:15378"/>
        <dbReference type="ChEBI" id="CHEBI:30031"/>
        <dbReference type="ChEBI" id="CHEBI:57706"/>
        <dbReference type="ChEBI" id="CHEBI:57783"/>
        <dbReference type="ChEBI" id="CHEBI:58349"/>
        <dbReference type="EC" id="1.2.1.79"/>
    </reaction>
</comment>
<reference evidence="7 8" key="1">
    <citation type="journal article" date="2019" name="Emerg. Microbes Infect.">
        <title>Comprehensive subspecies identification of 175 nontuberculous mycobacteria species based on 7547 genomic profiles.</title>
        <authorList>
            <person name="Matsumoto Y."/>
            <person name="Kinjo T."/>
            <person name="Motooka D."/>
            <person name="Nabeya D."/>
            <person name="Jung N."/>
            <person name="Uechi K."/>
            <person name="Horii T."/>
            <person name="Iida T."/>
            <person name="Fujita J."/>
            <person name="Nakamura S."/>
        </authorList>
    </citation>
    <scope>NUCLEOTIDE SEQUENCE [LARGE SCALE GENOMIC DNA]</scope>
    <source>
        <strain evidence="7 8">JCM 14738</strain>
    </source>
</reference>
<dbReference type="Gene3D" id="3.40.605.10">
    <property type="entry name" value="Aldehyde Dehydrogenase, Chain A, domain 1"/>
    <property type="match status" value="1"/>
</dbReference>
<keyword evidence="8" id="KW-1185">Reference proteome</keyword>
<dbReference type="FunFam" id="3.40.605.10:FF:000007">
    <property type="entry name" value="NAD/NADP-dependent betaine aldehyde dehydrogenase"/>
    <property type="match status" value="1"/>
</dbReference>
<dbReference type="EC" id="1.2.1.79" evidence="3"/>
<dbReference type="PANTHER" id="PTHR11699">
    <property type="entry name" value="ALDEHYDE DEHYDROGENASE-RELATED"/>
    <property type="match status" value="1"/>
</dbReference>
<gene>
    <name evidence="7" type="ORF">MCNS_24860</name>
</gene>
<dbReference type="Gene3D" id="3.40.309.10">
    <property type="entry name" value="Aldehyde Dehydrogenase, Chain A, domain 2"/>
    <property type="match status" value="1"/>
</dbReference>
<dbReference type="EMBL" id="AP022613">
    <property type="protein sequence ID" value="BBZ39423.1"/>
    <property type="molecule type" value="Genomic_DNA"/>
</dbReference>
<evidence type="ECO:0000256" key="2">
    <source>
        <dbReference type="ARBA" id="ARBA00023002"/>
    </source>
</evidence>
<proteinExistence type="inferred from homology"/>